<evidence type="ECO:0000256" key="11">
    <source>
        <dbReference type="ARBA" id="ARBA00022840"/>
    </source>
</evidence>
<dbReference type="Gene3D" id="1.20.120.1080">
    <property type="match status" value="1"/>
</dbReference>
<evidence type="ECO:0000256" key="1">
    <source>
        <dbReference type="ARBA" id="ARBA00010401"/>
    </source>
</evidence>
<dbReference type="PANTHER" id="PTHR18934">
    <property type="entry name" value="ATP-DEPENDENT RNA HELICASE"/>
    <property type="match status" value="1"/>
</dbReference>
<dbReference type="SMART" id="SM00490">
    <property type="entry name" value="HELICc"/>
    <property type="match status" value="1"/>
</dbReference>
<dbReference type="InterPro" id="IPR002618">
    <property type="entry name" value="UDPGP_fam"/>
</dbReference>
<dbReference type="SUPFAM" id="SSF53448">
    <property type="entry name" value="Nucleotide-diphospho-sugar transferases"/>
    <property type="match status" value="1"/>
</dbReference>
<organism evidence="18 19">
    <name type="scientific">Diploscapter pachys</name>
    <dbReference type="NCBI Taxonomy" id="2018661"/>
    <lineage>
        <taxon>Eukaryota</taxon>
        <taxon>Metazoa</taxon>
        <taxon>Ecdysozoa</taxon>
        <taxon>Nematoda</taxon>
        <taxon>Chromadorea</taxon>
        <taxon>Rhabditida</taxon>
        <taxon>Rhabditina</taxon>
        <taxon>Rhabditomorpha</taxon>
        <taxon>Rhabditoidea</taxon>
        <taxon>Rhabditidae</taxon>
        <taxon>Diploscapter</taxon>
    </lineage>
</organism>
<comment type="catalytic activity">
    <reaction evidence="15">
        <text>ATP + H2O = ADP + phosphate + H(+)</text>
        <dbReference type="Rhea" id="RHEA:13065"/>
        <dbReference type="ChEBI" id="CHEBI:15377"/>
        <dbReference type="ChEBI" id="CHEBI:15378"/>
        <dbReference type="ChEBI" id="CHEBI:30616"/>
        <dbReference type="ChEBI" id="CHEBI:43474"/>
        <dbReference type="ChEBI" id="CHEBI:456216"/>
        <dbReference type="EC" id="3.6.4.13"/>
    </reaction>
</comment>
<dbReference type="GO" id="GO:0005978">
    <property type="term" value="P:glycogen biosynthetic process"/>
    <property type="evidence" value="ECO:0007669"/>
    <property type="project" value="UniProtKB-UniPathway"/>
</dbReference>
<dbReference type="GO" id="GO:0006011">
    <property type="term" value="P:UDP-alpha-D-glucose metabolic process"/>
    <property type="evidence" value="ECO:0007669"/>
    <property type="project" value="InterPro"/>
</dbReference>
<dbReference type="GO" id="GO:0016787">
    <property type="term" value="F:hydrolase activity"/>
    <property type="evidence" value="ECO:0007669"/>
    <property type="project" value="UniProtKB-KW"/>
</dbReference>
<dbReference type="Gene3D" id="3.90.550.10">
    <property type="entry name" value="Spore Coat Polysaccharide Biosynthesis Protein SpsA, Chain A"/>
    <property type="match status" value="1"/>
</dbReference>
<dbReference type="GO" id="GO:0003983">
    <property type="term" value="F:UTP:glucose-1-phosphate uridylyltransferase activity"/>
    <property type="evidence" value="ECO:0007669"/>
    <property type="project" value="UniProtKB-EC"/>
</dbReference>
<dbReference type="Gene3D" id="2.160.10.10">
    <property type="entry name" value="Hexapeptide repeat proteins"/>
    <property type="match status" value="1"/>
</dbReference>
<evidence type="ECO:0000256" key="13">
    <source>
        <dbReference type="ARBA" id="ARBA00031959"/>
    </source>
</evidence>
<evidence type="ECO:0000256" key="14">
    <source>
        <dbReference type="ARBA" id="ARBA00047432"/>
    </source>
</evidence>
<dbReference type="SMART" id="SM00847">
    <property type="entry name" value="HA2"/>
    <property type="match status" value="1"/>
</dbReference>
<dbReference type="CDD" id="cd18791">
    <property type="entry name" value="SF2_C_RHA"/>
    <property type="match status" value="1"/>
</dbReference>
<dbReference type="GO" id="GO:0005730">
    <property type="term" value="C:nucleolus"/>
    <property type="evidence" value="ECO:0007669"/>
    <property type="project" value="TreeGrafter"/>
</dbReference>
<keyword evidence="10" id="KW-0347">Helicase</keyword>
<keyword evidence="9" id="KW-0378">Hydrolase</keyword>
<feature type="domain" description="Helicase ATP-binding" evidence="16">
    <location>
        <begin position="1"/>
        <end position="166"/>
    </location>
</feature>
<dbReference type="Proteomes" id="UP000218231">
    <property type="component" value="Unassembled WGS sequence"/>
</dbReference>
<evidence type="ECO:0000256" key="2">
    <source>
        <dbReference type="ARBA" id="ARBA00011823"/>
    </source>
</evidence>
<dbReference type="InterPro" id="IPR029044">
    <property type="entry name" value="Nucleotide-diphossugar_trans"/>
</dbReference>
<dbReference type="EMBL" id="LIAE01008038">
    <property type="protein sequence ID" value="PAV75806.1"/>
    <property type="molecule type" value="Genomic_DNA"/>
</dbReference>
<feature type="domain" description="Helicase C-terminal" evidence="17">
    <location>
        <begin position="194"/>
        <end position="364"/>
    </location>
</feature>
<dbReference type="GO" id="GO:0045943">
    <property type="term" value="P:positive regulation of transcription by RNA polymerase I"/>
    <property type="evidence" value="ECO:0007669"/>
    <property type="project" value="TreeGrafter"/>
</dbReference>
<keyword evidence="7" id="KW-0548">Nucleotidyltransferase</keyword>
<dbReference type="GO" id="GO:0003724">
    <property type="term" value="F:RNA helicase activity"/>
    <property type="evidence" value="ECO:0007669"/>
    <property type="project" value="UniProtKB-EC"/>
</dbReference>
<dbReference type="FunFam" id="3.90.550.10:FF:000002">
    <property type="entry name" value="UTP--glucose-1-phosphate uridylyltransferase"/>
    <property type="match status" value="1"/>
</dbReference>
<comment type="catalytic activity">
    <reaction evidence="14">
        <text>alpha-D-glucose 1-phosphate + UTP + H(+) = UDP-alpha-D-glucose + diphosphate</text>
        <dbReference type="Rhea" id="RHEA:19889"/>
        <dbReference type="ChEBI" id="CHEBI:15378"/>
        <dbReference type="ChEBI" id="CHEBI:33019"/>
        <dbReference type="ChEBI" id="CHEBI:46398"/>
        <dbReference type="ChEBI" id="CHEBI:58601"/>
        <dbReference type="ChEBI" id="CHEBI:58885"/>
        <dbReference type="EC" id="2.7.7.9"/>
    </reaction>
    <physiologicalReaction direction="left-to-right" evidence="14">
        <dbReference type="Rhea" id="RHEA:19890"/>
    </physiologicalReaction>
</comment>
<evidence type="ECO:0000256" key="12">
    <source>
        <dbReference type="ARBA" id="ARBA00023579"/>
    </source>
</evidence>
<dbReference type="CDD" id="cd00897">
    <property type="entry name" value="UGPase_euk"/>
    <property type="match status" value="1"/>
</dbReference>
<evidence type="ECO:0000259" key="16">
    <source>
        <dbReference type="PROSITE" id="PS51192"/>
    </source>
</evidence>
<dbReference type="Pfam" id="PF21010">
    <property type="entry name" value="HA2_C"/>
    <property type="match status" value="1"/>
</dbReference>
<dbReference type="PROSITE" id="PS51194">
    <property type="entry name" value="HELICASE_CTER"/>
    <property type="match status" value="1"/>
</dbReference>
<dbReference type="STRING" id="2018661.A0A2A2KPA0"/>
<evidence type="ECO:0000256" key="10">
    <source>
        <dbReference type="ARBA" id="ARBA00022806"/>
    </source>
</evidence>
<gene>
    <name evidence="18" type="ORF">WR25_11744</name>
</gene>
<dbReference type="PROSITE" id="PS00690">
    <property type="entry name" value="DEAH_ATP_HELICASE"/>
    <property type="match status" value="1"/>
</dbReference>
<comment type="subunit">
    <text evidence="2">Homooctamer.</text>
</comment>
<dbReference type="Pfam" id="PF01704">
    <property type="entry name" value="UDPGP"/>
    <property type="match status" value="1"/>
</dbReference>
<dbReference type="InterPro" id="IPR016267">
    <property type="entry name" value="UDPGP_trans"/>
</dbReference>
<dbReference type="UniPathway" id="UPA00164"/>
<comment type="caution">
    <text evidence="18">The sequence shown here is derived from an EMBL/GenBank/DDBJ whole genome shotgun (WGS) entry which is preliminary data.</text>
</comment>
<dbReference type="SUPFAM" id="SSF52540">
    <property type="entry name" value="P-loop containing nucleoside triphosphate hydrolases"/>
    <property type="match status" value="1"/>
</dbReference>
<evidence type="ECO:0000256" key="9">
    <source>
        <dbReference type="ARBA" id="ARBA00022801"/>
    </source>
</evidence>
<evidence type="ECO:0000313" key="19">
    <source>
        <dbReference type="Proteomes" id="UP000218231"/>
    </source>
</evidence>
<evidence type="ECO:0000256" key="4">
    <source>
        <dbReference type="ARBA" id="ARBA00012552"/>
    </source>
</evidence>
<keyword evidence="6" id="KW-0808">Transferase</keyword>
<evidence type="ECO:0000256" key="8">
    <source>
        <dbReference type="ARBA" id="ARBA00022741"/>
    </source>
</evidence>
<dbReference type="InterPro" id="IPR001650">
    <property type="entry name" value="Helicase_C-like"/>
</dbReference>
<dbReference type="Pfam" id="PF00271">
    <property type="entry name" value="Helicase_C"/>
    <property type="match status" value="1"/>
</dbReference>
<dbReference type="PANTHER" id="PTHR18934:SF118">
    <property type="entry name" value="ATP-DEPENDENT RNA HELICASE DHX33"/>
    <property type="match status" value="1"/>
</dbReference>
<proteinExistence type="inferred from homology"/>
<dbReference type="Gene3D" id="3.40.50.300">
    <property type="entry name" value="P-loop containing nucleotide triphosphate hydrolases"/>
    <property type="match status" value="2"/>
</dbReference>
<dbReference type="EC" id="3.6.4.13" evidence="4"/>
<reference evidence="18 19" key="1">
    <citation type="journal article" date="2017" name="Curr. Biol.">
        <title>Genome architecture and evolution of a unichromosomal asexual nematode.</title>
        <authorList>
            <person name="Fradin H."/>
            <person name="Zegar C."/>
            <person name="Gutwein M."/>
            <person name="Lucas J."/>
            <person name="Kovtun M."/>
            <person name="Corcoran D."/>
            <person name="Baugh L.R."/>
            <person name="Kiontke K."/>
            <person name="Gunsalus K."/>
            <person name="Fitch D.H."/>
            <person name="Piano F."/>
        </authorList>
    </citation>
    <scope>NUCLEOTIDE SEQUENCE [LARGE SCALE GENOMIC DNA]</scope>
    <source>
        <strain evidence="18">PF1309</strain>
    </source>
</reference>
<keyword evidence="8" id="KW-0547">Nucleotide-binding</keyword>
<evidence type="ECO:0000256" key="3">
    <source>
        <dbReference type="ARBA" id="ARBA00012415"/>
    </source>
</evidence>
<evidence type="ECO:0000256" key="6">
    <source>
        <dbReference type="ARBA" id="ARBA00022679"/>
    </source>
</evidence>
<comment type="similarity">
    <text evidence="1">Belongs to the UDPGP type 1 family.</text>
</comment>
<keyword evidence="19" id="KW-1185">Reference proteome</keyword>
<evidence type="ECO:0000256" key="7">
    <source>
        <dbReference type="ARBA" id="ARBA00022695"/>
    </source>
</evidence>
<name>A0A2A2KPA0_9BILA</name>
<accession>A0A2A2KPA0</accession>
<dbReference type="InterPro" id="IPR011545">
    <property type="entry name" value="DEAD/DEAH_box_helicase_dom"/>
</dbReference>
<evidence type="ECO:0000256" key="15">
    <source>
        <dbReference type="ARBA" id="ARBA00047984"/>
    </source>
</evidence>
<evidence type="ECO:0000259" key="17">
    <source>
        <dbReference type="PROSITE" id="PS51194"/>
    </source>
</evidence>
<dbReference type="OrthoDB" id="10253254at2759"/>
<dbReference type="PROSITE" id="PS51192">
    <property type="entry name" value="HELICASE_ATP_BIND_1"/>
    <property type="match status" value="1"/>
</dbReference>
<evidence type="ECO:0000313" key="18">
    <source>
        <dbReference type="EMBL" id="PAV75806.1"/>
    </source>
</evidence>
<dbReference type="InterPro" id="IPR002464">
    <property type="entry name" value="DNA/RNA_helicase_DEAH_CS"/>
</dbReference>
<dbReference type="GO" id="GO:0003725">
    <property type="term" value="F:double-stranded RNA binding"/>
    <property type="evidence" value="ECO:0007669"/>
    <property type="project" value="TreeGrafter"/>
</dbReference>
<dbReference type="SMART" id="SM00487">
    <property type="entry name" value="DEXDc"/>
    <property type="match status" value="1"/>
</dbReference>
<evidence type="ECO:0000256" key="5">
    <source>
        <dbReference type="ARBA" id="ARBA00019048"/>
    </source>
</evidence>
<comment type="function">
    <text evidence="12">UTP--glucose-1-phosphate uridylyltransferase catalyzing the conversion of glucose-1-phosphate into UDP-glucose, a crucial precursor for the production of glycogen.</text>
</comment>
<protein>
    <recommendedName>
        <fullName evidence="5">UTP--glucose-1-phosphate uridylyltransferase</fullName>
        <ecNumber evidence="3">2.7.7.9</ecNumber>
        <ecNumber evidence="4">3.6.4.13</ecNumber>
    </recommendedName>
    <alternativeName>
        <fullName evidence="13">UDP-glucose pyrophosphorylase</fullName>
    </alternativeName>
</protein>
<sequence length="1015" mass="114976">MENPVNVIIAETGSGKSTQIPQICHQIGLTDGGKMIAVSQPRRVAAISLAHRVAQEMNSEIGRKVGYHVRFEQMKSDETRVLYLTDGMLLRETMNDVYLNDYSVVIIDEAHERSLHTDVLFAVLRTVQKSRKKENMDPLRIVIMSATLQAELFSEYFDDVPVYVISGRTFPVDVFYANSLNSSSSDYVYWSTITILQVHQREPIEDDVLVFLTGKEEIEHVAKQLKNFNNDLNQKLHVVPLYAALSPAAQMKAFQPAPQGHRKVILATNIAETSITIPGIRIVVDSGKVKTKSFTASDRTDVLKVHDISKSQAKQRAGRAGREAPGKCYRLYTESWFQNLQPHSKPEILRCNLSSVFLQLIDMGLKYPEKVKWLESPDKESIQAAIMELRALDAISLRKEGGYKLTEIGERLNKFPVAPSQARILLEAERLRCLEEALWIVSAMCVDSLFDSEERGKSEAVDRARKRFDSPEGDHISALLIMKACKSERKKGDKGLKDFCARNFISFRSVMNAMKIQTQLKEIAKNNKMEILSCGADFKKLREALAIGLFLNACEYVRQDDRFKSCAQPSVSLKIHPSSQFAQSRPSHFVFTELARTTDLFAREITIIEPDWVRNFVRKYANLCRIRDKQKDILNRLIVVKLNGGLGTTMGLNKAKSLIEVKDGLTFLDIAVKQIQAFNEKHSSKVPLYLMNSFYTEQDTVSVLKSKGYNKVMAFEQSKCPRIDASTLLPVEFENKAMDGWYPPGHSNIFKSMQFSGDLDKLIEGGRDIMFVSNIDNTCATLNLKIAQMMADENVEYAMECTKKTENDIKGGTLIDINGQLMHLEIPQVPPNHLDDFCSTRVFSIFNTNNIWVNLKAVKKYLPKMKSEIIVNRKKVQGKDVIQLETSIGGCIRNFPRSYCVHVPRSRFLPVKRTEDLILASSPLFTLSENFSLSLNTPKIPALSMGKYFQSMVDAMKRMDEMPNMERLNSLVLEGDVRFEKDVTLIGNVQILNNSQKQYIVEKGTKLNNETIKID</sequence>
<dbReference type="AlphaFoldDB" id="A0A2A2KPA0"/>
<dbReference type="GO" id="GO:0005524">
    <property type="term" value="F:ATP binding"/>
    <property type="evidence" value="ECO:0007669"/>
    <property type="project" value="UniProtKB-KW"/>
</dbReference>
<dbReference type="Pfam" id="PF00270">
    <property type="entry name" value="DEAD"/>
    <property type="match status" value="1"/>
</dbReference>
<dbReference type="EC" id="2.7.7.9" evidence="3"/>
<dbReference type="InterPro" id="IPR027417">
    <property type="entry name" value="P-loop_NTPase"/>
</dbReference>
<dbReference type="FunFam" id="3.40.50.300:FF:000145">
    <property type="entry name" value="probable ATP-dependent RNA helicase DHX40"/>
    <property type="match status" value="1"/>
</dbReference>
<keyword evidence="11" id="KW-0067">ATP-binding</keyword>
<dbReference type="InterPro" id="IPR007502">
    <property type="entry name" value="Helicase-assoc_dom"/>
</dbReference>
<dbReference type="InterPro" id="IPR014001">
    <property type="entry name" value="Helicase_ATP-bd"/>
</dbReference>